<proteinExistence type="predicted"/>
<evidence type="ECO:0000259" key="2">
    <source>
        <dbReference type="Pfam" id="PF03865"/>
    </source>
</evidence>
<accession>A0ABT5YEL1</accession>
<comment type="caution">
    <text evidence="3">The sequence shown here is derived from an EMBL/GenBank/DDBJ whole genome shotgun (WGS) entry which is preliminary data.</text>
</comment>
<keyword evidence="1" id="KW-0732">Signal</keyword>
<dbReference type="Pfam" id="PF03865">
    <property type="entry name" value="ShlB"/>
    <property type="match status" value="1"/>
</dbReference>
<feature type="domain" description="Haemolysin activator HlyB C-terminal" evidence="2">
    <location>
        <begin position="70"/>
        <end position="308"/>
    </location>
</feature>
<dbReference type="InterPro" id="IPR005565">
    <property type="entry name" value="Hemolysn_activator_HlyB_C"/>
</dbReference>
<reference evidence="3" key="1">
    <citation type="submission" date="2022-07" db="EMBL/GenBank/DDBJ databases">
        <title>Marinobacter iranensis a new bacterium isolate from a hipersaline lake in Iran.</title>
        <authorList>
            <person name="Mohammad A.M.A."/>
            <person name="Cristina S.-P."/>
            <person name="Antonio V."/>
        </authorList>
    </citation>
    <scope>NUCLEOTIDE SEQUENCE</scope>
    <source>
        <strain evidence="3">71-i</strain>
    </source>
</reference>
<feature type="signal peptide" evidence="1">
    <location>
        <begin position="1"/>
        <end position="20"/>
    </location>
</feature>
<evidence type="ECO:0000313" key="3">
    <source>
        <dbReference type="EMBL" id="MDF0752137.1"/>
    </source>
</evidence>
<dbReference type="RefSeq" id="WP_275709165.1">
    <property type="nucleotide sequence ID" value="NZ_JANCMW010000013.1"/>
</dbReference>
<dbReference type="Gene3D" id="2.40.160.50">
    <property type="entry name" value="membrane protein fhac: a member of the omp85/tpsb transporter family"/>
    <property type="match status" value="1"/>
</dbReference>
<keyword evidence="4" id="KW-1185">Reference proteome</keyword>
<organism evidence="3 4">
    <name type="scientific">Marinobacter iranensis</name>
    <dbReference type="NCBI Taxonomy" id="2962607"/>
    <lineage>
        <taxon>Bacteria</taxon>
        <taxon>Pseudomonadati</taxon>
        <taxon>Pseudomonadota</taxon>
        <taxon>Gammaproteobacteria</taxon>
        <taxon>Pseudomonadales</taxon>
        <taxon>Marinobacteraceae</taxon>
        <taxon>Marinobacter</taxon>
    </lineage>
</organism>
<dbReference type="EMBL" id="JANCMW010000013">
    <property type="protein sequence ID" value="MDF0752137.1"/>
    <property type="molecule type" value="Genomic_DNA"/>
</dbReference>
<gene>
    <name evidence="3" type="ORF">NLU14_18060</name>
</gene>
<evidence type="ECO:0000313" key="4">
    <source>
        <dbReference type="Proteomes" id="UP001143391"/>
    </source>
</evidence>
<dbReference type="Proteomes" id="UP001143391">
    <property type="component" value="Unassembled WGS sequence"/>
</dbReference>
<sequence length="391" mass="42760">MKYSLLAALVLCVVSQPLYAETSGSWLRNGWTPYADNFAGSADSFRDEREHWLRSRLKFSGKTSLTSDGLDGAIGVSADNLVGRSDAIGFSYRDARSQKDSTDSNATSFRYRFPAGANQLSVETGSSRYDRAATSGDRRFNASGESSVLGFGVSRPLFSQFGMAFDGIARHTGRESRAFEEGSLVSETSYQLSSLGFEARGGHDLWGGIRANTGVLAVSGREYSATDYPLQDDIGEEYEFYKVAMSASIQQEVYRWRWRIHGRYQFADEDLPVSEYLTVAGPSMIAGFNGQSVSAARGGWLRMDTASPSWQMPFVDGVLSSVNFAVLHGWIPYSGMQSDRYGSASAGQVSLKLKGRAFTADVSVGRMIRASSMAMTMPDRPDVRFSLTMGI</sequence>
<name>A0ABT5YEL1_9GAMM</name>
<feature type="chain" id="PRO_5046469179" evidence="1">
    <location>
        <begin position="21"/>
        <end position="391"/>
    </location>
</feature>
<dbReference type="PANTHER" id="PTHR34597">
    <property type="entry name" value="SLR1661 PROTEIN"/>
    <property type="match status" value="1"/>
</dbReference>
<evidence type="ECO:0000256" key="1">
    <source>
        <dbReference type="SAM" id="SignalP"/>
    </source>
</evidence>
<protein>
    <submittedName>
        <fullName evidence="3">ShlB/FhaC/HecB family hemolysin secretion/activation protein</fullName>
    </submittedName>
</protein>
<dbReference type="InterPro" id="IPR051544">
    <property type="entry name" value="TPS_OM_transporter"/>
</dbReference>
<dbReference type="PANTHER" id="PTHR34597:SF3">
    <property type="entry name" value="OUTER MEMBRANE TRANSPORTER CDIB"/>
    <property type="match status" value="1"/>
</dbReference>